<dbReference type="STRING" id="1515439.SAMN06265784_102244"/>
<evidence type="ECO:0000313" key="8">
    <source>
        <dbReference type="Proteomes" id="UP000193228"/>
    </source>
</evidence>
<sequence length="277" mass="30923">MNLPADHNPFRQALTRRRGKTSGEPVIREGPRTRSLRFDAFGIQSSMRQSDPLALDLPYTRAMMSFQLFHSSPEDILIVGLGGGSLSKYCFQKFPSARVTNVEIDERVIALREQFFIPPESDRFRIVHADAAEYLSGKVGFTDVILLDGFDASGLPASLSSQSFYDCCHAALRDEGVLVANLLNSDPRLAIYLDRLRRACNGKLFRTIARREGNTIAIGVKQRTVPGWLDLYARAEAITKSTGLDLYRYVKKMERHHRAEAVAGCPSSNTPTVEQDV</sequence>
<dbReference type="PANTHER" id="PTHR43317">
    <property type="entry name" value="THERMOSPERMINE SYNTHASE ACAULIS5"/>
    <property type="match status" value="1"/>
</dbReference>
<reference evidence="8" key="1">
    <citation type="submission" date="2017-04" db="EMBL/GenBank/DDBJ databases">
        <authorList>
            <person name="Varghese N."/>
            <person name="Submissions S."/>
        </authorList>
    </citation>
    <scope>NUCLEOTIDE SEQUENCE [LARGE SCALE GENOMIC DNA]</scope>
    <source>
        <strain evidence="8">LMG 29540</strain>
    </source>
</reference>
<evidence type="ECO:0000259" key="6">
    <source>
        <dbReference type="PROSITE" id="PS51006"/>
    </source>
</evidence>
<dbReference type="RefSeq" id="WP_244195938.1">
    <property type="nucleotide sequence ID" value="NZ_FXAT01000002.1"/>
</dbReference>
<keyword evidence="8" id="KW-1185">Reference proteome</keyword>
<keyword evidence="2 4" id="KW-0808">Transferase</keyword>
<evidence type="ECO:0000256" key="4">
    <source>
        <dbReference type="PROSITE-ProRule" id="PRU00354"/>
    </source>
</evidence>
<dbReference type="Pfam" id="PF01564">
    <property type="entry name" value="Spermine_synth"/>
    <property type="match status" value="1"/>
</dbReference>
<keyword evidence="3 4" id="KW-0620">Polyamine biosynthesis</keyword>
<evidence type="ECO:0000313" key="7">
    <source>
        <dbReference type="EMBL" id="SMG22974.1"/>
    </source>
</evidence>
<dbReference type="PROSITE" id="PS51006">
    <property type="entry name" value="PABS_2"/>
    <property type="match status" value="1"/>
</dbReference>
<dbReference type="CDD" id="cd02440">
    <property type="entry name" value="AdoMet_MTases"/>
    <property type="match status" value="1"/>
</dbReference>
<dbReference type="PANTHER" id="PTHR43317:SF1">
    <property type="entry name" value="THERMOSPERMINE SYNTHASE ACAULIS5"/>
    <property type="match status" value="1"/>
</dbReference>
<dbReference type="InterPro" id="IPR029063">
    <property type="entry name" value="SAM-dependent_MTases_sf"/>
</dbReference>
<dbReference type="InterPro" id="IPR030374">
    <property type="entry name" value="PABS"/>
</dbReference>
<gene>
    <name evidence="7" type="ORF">SAMN06265784_102244</name>
</gene>
<organism evidence="7 8">
    <name type="scientific">Paraburkholderia susongensis</name>
    <dbReference type="NCBI Taxonomy" id="1515439"/>
    <lineage>
        <taxon>Bacteria</taxon>
        <taxon>Pseudomonadati</taxon>
        <taxon>Pseudomonadota</taxon>
        <taxon>Betaproteobacteria</taxon>
        <taxon>Burkholderiales</taxon>
        <taxon>Burkholderiaceae</taxon>
        <taxon>Paraburkholderia</taxon>
    </lineage>
</organism>
<dbReference type="Gene3D" id="3.40.50.150">
    <property type="entry name" value="Vaccinia Virus protein VP39"/>
    <property type="match status" value="1"/>
</dbReference>
<evidence type="ECO:0000256" key="5">
    <source>
        <dbReference type="SAM" id="MobiDB-lite"/>
    </source>
</evidence>
<evidence type="ECO:0000256" key="3">
    <source>
        <dbReference type="ARBA" id="ARBA00023115"/>
    </source>
</evidence>
<dbReference type="SUPFAM" id="SSF53335">
    <property type="entry name" value="S-adenosyl-L-methionine-dependent methyltransferases"/>
    <property type="match status" value="1"/>
</dbReference>
<evidence type="ECO:0000256" key="1">
    <source>
        <dbReference type="ARBA" id="ARBA00007867"/>
    </source>
</evidence>
<feature type="region of interest" description="Disordered" evidence="5">
    <location>
        <begin position="1"/>
        <end position="26"/>
    </location>
</feature>
<feature type="active site" description="Proton acceptor" evidence="4">
    <location>
        <position position="148"/>
    </location>
</feature>
<dbReference type="GO" id="GO:0006596">
    <property type="term" value="P:polyamine biosynthetic process"/>
    <property type="evidence" value="ECO:0007669"/>
    <property type="project" value="UniProtKB-UniRule"/>
</dbReference>
<feature type="domain" description="PABS" evidence="6">
    <location>
        <begin position="68"/>
        <end position="245"/>
    </location>
</feature>
<protein>
    <submittedName>
        <fullName evidence="7">Spermidine synthase</fullName>
    </submittedName>
</protein>
<dbReference type="EMBL" id="FXAT01000002">
    <property type="protein sequence ID" value="SMG22974.1"/>
    <property type="molecule type" value="Genomic_DNA"/>
</dbReference>
<dbReference type="AlphaFoldDB" id="A0A1X7J7K4"/>
<name>A0A1X7J7K4_9BURK</name>
<dbReference type="GO" id="GO:0016740">
    <property type="term" value="F:transferase activity"/>
    <property type="evidence" value="ECO:0007669"/>
    <property type="project" value="UniProtKB-UniRule"/>
</dbReference>
<dbReference type="NCBIfam" id="NF037959">
    <property type="entry name" value="MFS_SpdSyn"/>
    <property type="match status" value="1"/>
</dbReference>
<proteinExistence type="inferred from homology"/>
<dbReference type="Proteomes" id="UP000193228">
    <property type="component" value="Unassembled WGS sequence"/>
</dbReference>
<accession>A0A1X7J7K4</accession>
<comment type="similarity">
    <text evidence="1">Belongs to the spermidine/spermine synthase family.</text>
</comment>
<evidence type="ECO:0000256" key="2">
    <source>
        <dbReference type="ARBA" id="ARBA00022679"/>
    </source>
</evidence>